<evidence type="ECO:0000313" key="2">
    <source>
        <dbReference type="EMBL" id="KEQ28470.1"/>
    </source>
</evidence>
<accession>A0A081PCP7</accession>
<sequence length="111" mass="12153">MENNENSAFQDALDPSELDAAANFSELNEENDTIDGENENEELSPADEEELAEGNPVPDQDEYTGYDSSEDTGNTAADLDLNLDDDDDTAIEPEDLDTLNAQDEDDQDTMS</sequence>
<feature type="compositionally biased region" description="Acidic residues" evidence="1">
    <location>
        <begin position="59"/>
        <end position="70"/>
    </location>
</feature>
<dbReference type="RefSeq" id="WP_037444388.1">
    <property type="nucleotide sequence ID" value="NZ_JNFF01000116.1"/>
</dbReference>
<dbReference type="AlphaFoldDB" id="A0A081PCP7"/>
<comment type="caution">
    <text evidence="2">The sequence shown here is derived from an EMBL/GenBank/DDBJ whole genome shotgun (WGS) entry which is preliminary data.</text>
</comment>
<organism evidence="2 3">
    <name type="scientific">Pedobacter antarcticus 4BY</name>
    <dbReference type="NCBI Taxonomy" id="1358423"/>
    <lineage>
        <taxon>Bacteria</taxon>
        <taxon>Pseudomonadati</taxon>
        <taxon>Bacteroidota</taxon>
        <taxon>Sphingobacteriia</taxon>
        <taxon>Sphingobacteriales</taxon>
        <taxon>Sphingobacteriaceae</taxon>
        <taxon>Pedobacter</taxon>
    </lineage>
</organism>
<name>A0A081PCP7_9SPHI</name>
<feature type="compositionally biased region" description="Acidic residues" evidence="1">
    <location>
        <begin position="27"/>
        <end position="52"/>
    </location>
</feature>
<protein>
    <submittedName>
        <fullName evidence="2">Uncharacterized protein</fullName>
    </submittedName>
</protein>
<feature type="compositionally biased region" description="Acidic residues" evidence="1">
    <location>
        <begin position="81"/>
        <end position="111"/>
    </location>
</feature>
<dbReference type="EMBL" id="JNFF01000116">
    <property type="protein sequence ID" value="KEQ28470.1"/>
    <property type="molecule type" value="Genomic_DNA"/>
</dbReference>
<feature type="region of interest" description="Disordered" evidence="1">
    <location>
        <begin position="1"/>
        <end position="111"/>
    </location>
</feature>
<proteinExistence type="predicted"/>
<reference evidence="2 3" key="1">
    <citation type="journal article" date="1992" name="Int. J. Syst. Bacteriol.">
        <title>Sphingobacterium antarcticus sp. nov. a Psychrotrophic Bacterium from the Soils of Schirmacher Oasis, Antarctica.</title>
        <authorList>
            <person name="Shivaji S."/>
            <person name="Ray M.K."/>
            <person name="Rao N.S."/>
            <person name="Saiserr L."/>
            <person name="Jagannadham M.V."/>
            <person name="Kumar G.S."/>
            <person name="Reddy G."/>
            <person name="Bhargava P.M."/>
        </authorList>
    </citation>
    <scope>NUCLEOTIDE SEQUENCE [LARGE SCALE GENOMIC DNA]</scope>
    <source>
        <strain evidence="2 3">4BY</strain>
    </source>
</reference>
<keyword evidence="3" id="KW-1185">Reference proteome</keyword>
<evidence type="ECO:0000256" key="1">
    <source>
        <dbReference type="SAM" id="MobiDB-lite"/>
    </source>
</evidence>
<gene>
    <name evidence="2" type="ORF">N180_02220</name>
</gene>
<dbReference type="Proteomes" id="UP000028007">
    <property type="component" value="Unassembled WGS sequence"/>
</dbReference>
<evidence type="ECO:0000313" key="3">
    <source>
        <dbReference type="Proteomes" id="UP000028007"/>
    </source>
</evidence>